<organism evidence="1 2">
    <name type="scientific">Cohnella cholangitidis</name>
    <dbReference type="NCBI Taxonomy" id="2598458"/>
    <lineage>
        <taxon>Bacteria</taxon>
        <taxon>Bacillati</taxon>
        <taxon>Bacillota</taxon>
        <taxon>Bacilli</taxon>
        <taxon>Bacillales</taxon>
        <taxon>Paenibacillaceae</taxon>
        <taxon>Cohnella</taxon>
    </lineage>
</organism>
<sequence length="164" mass="18925">MNSMIASVCLFGIFIIGLLFNRKNYSLALRLFASRKLMRLGYKLEDVKFSFDRMVYTVSLPTNQPDIMRANKENFAIVEEFGSWIYPQLNGIRVVLNPGQGNAQLIAYLPIEQFRLPLLDQLLLDGKIKAEVYRRICACILILPSTKDEMIGEVYKQIHNKRFS</sequence>
<accession>A0A7G5BW94</accession>
<reference evidence="1 2" key="1">
    <citation type="submission" date="2019-07" db="EMBL/GenBank/DDBJ databases">
        <authorList>
            <person name="Kim J.K."/>
            <person name="Cheong H.-M."/>
            <person name="Choi Y."/>
            <person name="Hwang K.J."/>
            <person name="Lee S."/>
            <person name="Choi C."/>
        </authorList>
    </citation>
    <scope>NUCLEOTIDE SEQUENCE [LARGE SCALE GENOMIC DNA]</scope>
    <source>
        <strain evidence="1 2">KS 22</strain>
    </source>
</reference>
<proteinExistence type="predicted"/>
<dbReference type="KEGG" id="cchl:FPL14_08495"/>
<gene>
    <name evidence="1" type="ORF">FPL14_08495</name>
</gene>
<evidence type="ECO:0000313" key="2">
    <source>
        <dbReference type="Proteomes" id="UP000515679"/>
    </source>
</evidence>
<dbReference type="RefSeq" id="WP_182302586.1">
    <property type="nucleotide sequence ID" value="NZ_CP041969.1"/>
</dbReference>
<dbReference type="AlphaFoldDB" id="A0A7G5BW94"/>
<dbReference type="EMBL" id="CP041969">
    <property type="protein sequence ID" value="QMV41228.1"/>
    <property type="molecule type" value="Genomic_DNA"/>
</dbReference>
<evidence type="ECO:0000313" key="1">
    <source>
        <dbReference type="EMBL" id="QMV41228.1"/>
    </source>
</evidence>
<dbReference type="Proteomes" id="UP000515679">
    <property type="component" value="Chromosome"/>
</dbReference>
<keyword evidence="2" id="KW-1185">Reference proteome</keyword>
<protein>
    <submittedName>
        <fullName evidence="1">Uncharacterized protein</fullName>
    </submittedName>
</protein>
<name>A0A7G5BW94_9BACL</name>